<comment type="caution">
    <text evidence="2">The sequence shown here is derived from an EMBL/GenBank/DDBJ whole genome shotgun (WGS) entry which is preliminary data.</text>
</comment>
<accession>A0A2G5SU72</accession>
<evidence type="ECO:0000313" key="2">
    <source>
        <dbReference type="EMBL" id="PIC18411.1"/>
    </source>
</evidence>
<keyword evidence="3" id="KW-1185">Reference proteome</keyword>
<feature type="region of interest" description="Disordered" evidence="1">
    <location>
        <begin position="179"/>
        <end position="299"/>
    </location>
</feature>
<feature type="compositionally biased region" description="Basic residues" evidence="1">
    <location>
        <begin position="441"/>
        <end position="459"/>
    </location>
</feature>
<dbReference type="EMBL" id="PDUG01000006">
    <property type="protein sequence ID" value="PIC18411.1"/>
    <property type="molecule type" value="Genomic_DNA"/>
</dbReference>
<feature type="compositionally biased region" description="Low complexity" evidence="1">
    <location>
        <begin position="274"/>
        <end position="294"/>
    </location>
</feature>
<dbReference type="AlphaFoldDB" id="A0A2G5SU72"/>
<organism evidence="2 3">
    <name type="scientific">Caenorhabditis nigoni</name>
    <dbReference type="NCBI Taxonomy" id="1611254"/>
    <lineage>
        <taxon>Eukaryota</taxon>
        <taxon>Metazoa</taxon>
        <taxon>Ecdysozoa</taxon>
        <taxon>Nematoda</taxon>
        <taxon>Chromadorea</taxon>
        <taxon>Rhabditida</taxon>
        <taxon>Rhabditina</taxon>
        <taxon>Rhabditomorpha</taxon>
        <taxon>Rhabditoidea</taxon>
        <taxon>Rhabditidae</taxon>
        <taxon>Peloderinae</taxon>
        <taxon>Caenorhabditis</taxon>
    </lineage>
</organism>
<gene>
    <name evidence="2" type="primary">Cni-C03F11.4</name>
    <name evidence="2" type="synonym">Cnig_chr_X.g24312</name>
    <name evidence="2" type="ORF">B9Z55_024312</name>
</gene>
<sequence>MPGETVSQNVFIQFFGPVHIPKIQYREYRVRLSTIAVGRDNGPTPETYLEDVQNIIELHKKEISDLKDKMRERMSGKDMKTASDRLNRFIRTNIYWTSNKTLTGGFPRNLLTRLLAAGPELIRQFELENFWCDHEWTRIKTASNPAAFRNILSIRERVTADGRPISRFEQIDARNARVTPPRNAVRGSESTIALEPVAQVDGVDTKTSKPTEDDGQRDHAKNVIGDDLRKKETNANSKDQTTKQSGGKEDEPGGNGSTGQTQEGEQEDGSRPIVSETSTDGEVSSGTDSGVSSSPVSMNEELCEELMRSHNDNAIVEYVVLNPRVEKRKKEVLIGLVRELNAAVKSRNRRDRDALEKTRNRLRRLIDLKFNAKSIKEQEEGDEPQQCCSSSGTRDEKTAEQTESGVDEEERDSDNSEQQNTSAGVNSDNHQQTSNGIRASNNHRKKKGKKGKKAKKCNKGPKVTQEEIEAIKKQKKAEADKEFERIEGERRAHMNQVELMHRQKCYRQLVNTALEMRAQGDPLPVEVQEVEGFMDYYVNSVKFEHKITLRNLFFEQRVNEIQRDYYGSELSSKMHVVTDYYKIVARGLRVCQYLMFLAVLDERSYGYSDFEALLLQYFFIGTEENPETSKSEVYRRFCFFVEVALKNISEEEQIVNAIHYVRDKLWLFDELMAHYDVTRVEMILREGYLGIAQHMLNHLSTTDTISYIQSCRGKSSYNMSEAWLLQTRMPGEYTVHI</sequence>
<evidence type="ECO:0000256" key="1">
    <source>
        <dbReference type="SAM" id="MobiDB-lite"/>
    </source>
</evidence>
<feature type="compositionally biased region" description="Basic and acidic residues" evidence="1">
    <location>
        <begin position="469"/>
        <end position="479"/>
    </location>
</feature>
<feature type="compositionally biased region" description="Polar residues" evidence="1">
    <location>
        <begin position="416"/>
        <end position="440"/>
    </location>
</feature>
<dbReference type="OrthoDB" id="10293928at2759"/>
<feature type="compositionally biased region" description="Basic and acidic residues" evidence="1">
    <location>
        <begin position="203"/>
        <end position="233"/>
    </location>
</feature>
<name>A0A2G5SU72_9PELO</name>
<proteinExistence type="predicted"/>
<feature type="compositionally biased region" description="Polar residues" evidence="1">
    <location>
        <begin position="234"/>
        <end position="245"/>
    </location>
</feature>
<reference evidence="3" key="1">
    <citation type="submission" date="2017-10" db="EMBL/GenBank/DDBJ databases">
        <title>Rapid genome shrinkage in a self-fertile nematode reveals novel sperm competition proteins.</title>
        <authorList>
            <person name="Yin D."/>
            <person name="Schwarz E.M."/>
            <person name="Thomas C.G."/>
            <person name="Felde R.L."/>
            <person name="Korf I.F."/>
            <person name="Cutter A.D."/>
            <person name="Schartner C.M."/>
            <person name="Ralston E.J."/>
            <person name="Meyer B.J."/>
            <person name="Haag E.S."/>
        </authorList>
    </citation>
    <scope>NUCLEOTIDE SEQUENCE [LARGE SCALE GENOMIC DNA]</scope>
    <source>
        <strain evidence="3">JU1422</strain>
    </source>
</reference>
<feature type="region of interest" description="Disordered" evidence="1">
    <location>
        <begin position="375"/>
        <end position="479"/>
    </location>
</feature>
<evidence type="ECO:0000313" key="3">
    <source>
        <dbReference type="Proteomes" id="UP000230233"/>
    </source>
</evidence>
<protein>
    <submittedName>
        <fullName evidence="2">Uncharacterized protein</fullName>
    </submittedName>
</protein>
<dbReference type="Proteomes" id="UP000230233">
    <property type="component" value="Chromosome X"/>
</dbReference>